<name>A0A9D4EWZ5_DREPO</name>
<evidence type="ECO:0000256" key="1">
    <source>
        <dbReference type="SAM" id="MobiDB-lite"/>
    </source>
</evidence>
<accession>A0A9D4EWZ5</accession>
<sequence length="155" mass="16494">MSGSNDSGSVSNPISSTKSGLGDWVGCMSTVVTLEHTYKELLSETVVASSDSSPELSCTKDTTFPLDTACLCSLFNFYPVELAFAPGSTTDEAGEAVFVAWFFWCANCKAGEANVRGIDDGAARLAGKDTSQQEQLETIAGFRLLRGTWKLIKTA</sequence>
<feature type="compositionally biased region" description="Polar residues" evidence="1">
    <location>
        <begin position="1"/>
        <end position="19"/>
    </location>
</feature>
<evidence type="ECO:0000313" key="2">
    <source>
        <dbReference type="EMBL" id="KAH3787388.1"/>
    </source>
</evidence>
<dbReference type="AlphaFoldDB" id="A0A9D4EWZ5"/>
<comment type="caution">
    <text evidence="2">The sequence shown here is derived from an EMBL/GenBank/DDBJ whole genome shotgun (WGS) entry which is preliminary data.</text>
</comment>
<feature type="region of interest" description="Disordered" evidence="1">
    <location>
        <begin position="1"/>
        <end position="20"/>
    </location>
</feature>
<dbReference type="Proteomes" id="UP000828390">
    <property type="component" value="Unassembled WGS sequence"/>
</dbReference>
<keyword evidence="3" id="KW-1185">Reference proteome</keyword>
<dbReference type="EMBL" id="JAIWYP010000008">
    <property type="protein sequence ID" value="KAH3787388.1"/>
    <property type="molecule type" value="Genomic_DNA"/>
</dbReference>
<gene>
    <name evidence="2" type="ORF">DPMN_165512</name>
</gene>
<organism evidence="2 3">
    <name type="scientific">Dreissena polymorpha</name>
    <name type="common">Zebra mussel</name>
    <name type="synonym">Mytilus polymorpha</name>
    <dbReference type="NCBI Taxonomy" id="45954"/>
    <lineage>
        <taxon>Eukaryota</taxon>
        <taxon>Metazoa</taxon>
        <taxon>Spiralia</taxon>
        <taxon>Lophotrochozoa</taxon>
        <taxon>Mollusca</taxon>
        <taxon>Bivalvia</taxon>
        <taxon>Autobranchia</taxon>
        <taxon>Heteroconchia</taxon>
        <taxon>Euheterodonta</taxon>
        <taxon>Imparidentia</taxon>
        <taxon>Neoheterodontei</taxon>
        <taxon>Myida</taxon>
        <taxon>Dreissenoidea</taxon>
        <taxon>Dreissenidae</taxon>
        <taxon>Dreissena</taxon>
    </lineage>
</organism>
<evidence type="ECO:0000313" key="3">
    <source>
        <dbReference type="Proteomes" id="UP000828390"/>
    </source>
</evidence>
<proteinExistence type="predicted"/>
<protein>
    <submittedName>
        <fullName evidence="2">Uncharacterized protein</fullName>
    </submittedName>
</protein>
<reference evidence="2" key="2">
    <citation type="submission" date="2020-11" db="EMBL/GenBank/DDBJ databases">
        <authorList>
            <person name="McCartney M.A."/>
            <person name="Auch B."/>
            <person name="Kono T."/>
            <person name="Mallez S."/>
            <person name="Becker A."/>
            <person name="Gohl D.M."/>
            <person name="Silverstein K.A.T."/>
            <person name="Koren S."/>
            <person name="Bechman K.B."/>
            <person name="Herman A."/>
            <person name="Abrahante J.E."/>
            <person name="Garbe J."/>
        </authorList>
    </citation>
    <scope>NUCLEOTIDE SEQUENCE</scope>
    <source>
        <strain evidence="2">Duluth1</strain>
        <tissue evidence="2">Whole animal</tissue>
    </source>
</reference>
<reference evidence="2" key="1">
    <citation type="journal article" date="2019" name="bioRxiv">
        <title>The Genome of the Zebra Mussel, Dreissena polymorpha: A Resource for Invasive Species Research.</title>
        <authorList>
            <person name="McCartney M.A."/>
            <person name="Auch B."/>
            <person name="Kono T."/>
            <person name="Mallez S."/>
            <person name="Zhang Y."/>
            <person name="Obille A."/>
            <person name="Becker A."/>
            <person name="Abrahante J.E."/>
            <person name="Garbe J."/>
            <person name="Badalamenti J.P."/>
            <person name="Herman A."/>
            <person name="Mangelson H."/>
            <person name="Liachko I."/>
            <person name="Sullivan S."/>
            <person name="Sone E.D."/>
            <person name="Koren S."/>
            <person name="Silverstein K.A.T."/>
            <person name="Beckman K.B."/>
            <person name="Gohl D.M."/>
        </authorList>
    </citation>
    <scope>NUCLEOTIDE SEQUENCE</scope>
    <source>
        <strain evidence="2">Duluth1</strain>
        <tissue evidence="2">Whole animal</tissue>
    </source>
</reference>